<gene>
    <name evidence="2" type="ORF">WHR41_00472</name>
</gene>
<evidence type="ECO:0000256" key="1">
    <source>
        <dbReference type="SAM" id="MobiDB-lite"/>
    </source>
</evidence>
<keyword evidence="3" id="KW-1185">Reference proteome</keyword>
<accession>A0AB34L8Y5</accession>
<feature type="compositionally biased region" description="Basic and acidic residues" evidence="1">
    <location>
        <begin position="145"/>
        <end position="155"/>
    </location>
</feature>
<dbReference type="EMBL" id="JAAQHG020000001">
    <property type="protein sequence ID" value="KAL1591094.1"/>
    <property type="molecule type" value="Genomic_DNA"/>
</dbReference>
<dbReference type="RefSeq" id="XP_069234199.1">
    <property type="nucleotide sequence ID" value="XM_069369078.1"/>
</dbReference>
<evidence type="ECO:0000313" key="3">
    <source>
        <dbReference type="Proteomes" id="UP000803884"/>
    </source>
</evidence>
<name>A0AB34L8Y5_9PEZI</name>
<dbReference type="AlphaFoldDB" id="A0AB34L8Y5"/>
<comment type="caution">
    <text evidence="2">The sequence shown here is derived from an EMBL/GenBank/DDBJ whole genome shotgun (WGS) entry which is preliminary data.</text>
</comment>
<protein>
    <submittedName>
        <fullName evidence="2">Uncharacterized protein</fullName>
    </submittedName>
</protein>
<reference evidence="2 3" key="1">
    <citation type="journal article" date="2020" name="Microbiol. Resour. Announc.">
        <title>Draft Genome Sequence of a Cladosporium Species Isolated from the Mesophotic Ascidian Didemnum maculosum.</title>
        <authorList>
            <person name="Gioti A."/>
            <person name="Siaperas R."/>
            <person name="Nikolaivits E."/>
            <person name="Le Goff G."/>
            <person name="Ouazzani J."/>
            <person name="Kotoulas G."/>
            <person name="Topakas E."/>
        </authorList>
    </citation>
    <scope>NUCLEOTIDE SEQUENCE [LARGE SCALE GENOMIC DNA]</scope>
    <source>
        <strain evidence="2 3">TM138-S3</strain>
    </source>
</reference>
<dbReference type="Proteomes" id="UP000803884">
    <property type="component" value="Unassembled WGS sequence"/>
</dbReference>
<sequence>MGADASKPALYHNISKALPPADPYGIHANSDWVDKGSKAFASAADREQFIQALISLTTSNGTLDLSAHDFKLLFSRRASPGADASGSDEPDRLVATLVAIDERGVISVKLEPSADGASVAEAFQAFKRDVEVRLGELLRGVPDGAGRRERGERMAEGAPPAYGDLKRG</sequence>
<proteinExistence type="predicted"/>
<organism evidence="2 3">
    <name type="scientific">Cladosporium halotolerans</name>
    <dbReference type="NCBI Taxonomy" id="1052096"/>
    <lineage>
        <taxon>Eukaryota</taxon>
        <taxon>Fungi</taxon>
        <taxon>Dikarya</taxon>
        <taxon>Ascomycota</taxon>
        <taxon>Pezizomycotina</taxon>
        <taxon>Dothideomycetes</taxon>
        <taxon>Dothideomycetidae</taxon>
        <taxon>Cladosporiales</taxon>
        <taxon>Cladosporiaceae</taxon>
        <taxon>Cladosporium</taxon>
    </lineage>
</organism>
<evidence type="ECO:0000313" key="2">
    <source>
        <dbReference type="EMBL" id="KAL1591094.1"/>
    </source>
</evidence>
<dbReference type="GeneID" id="96001916"/>
<feature type="region of interest" description="Disordered" evidence="1">
    <location>
        <begin position="141"/>
        <end position="168"/>
    </location>
</feature>